<dbReference type="SUPFAM" id="SSF52058">
    <property type="entry name" value="L domain-like"/>
    <property type="match status" value="1"/>
</dbReference>
<evidence type="ECO:0000256" key="5">
    <source>
        <dbReference type="ARBA" id="ARBA00022737"/>
    </source>
</evidence>
<sequence>MSTRATSSTHHLLLLLLSLSLLAQHSLSKEANCNKDDRRALLKIKKELNTHWITSYDCCDWGGVFCDSPTHPHRVTAFVHQYVNSPSRIPDAIGDLPYLTEIFFHKLTNFSGTIPYSITKLKYLKYLDISWVNLTGNIPDFLGQLKSLTYLRLSFNKLTGPIPSSLSQIPNLSFIDLSRNKLTGTIPASLANLKGNHSFQLYLSHNQLSGHVPDSFAKINFFEIDLSRNMLQGGLSILFGHNKTTETMYFSRNMFEFDMSELQLPKSLAQFDISHNKIYGRIPEAMTDLELQAFNVSYNRLCGKIPQGGNLQTGFDYSSFFHNRCLCGAPLNVTCK</sequence>
<proteinExistence type="inferred from homology"/>
<keyword evidence="3" id="KW-0433">Leucine-rich repeat</keyword>
<comment type="caution">
    <text evidence="10">The sequence shown here is derived from an EMBL/GenBank/DDBJ whole genome shotgun (WGS) entry which is preliminary data.</text>
</comment>
<dbReference type="Pfam" id="PF00560">
    <property type="entry name" value="LRR_1"/>
    <property type="match status" value="1"/>
</dbReference>
<gene>
    <name evidence="10" type="ORF">SAY86_021438</name>
</gene>
<evidence type="ECO:0000256" key="3">
    <source>
        <dbReference type="ARBA" id="ARBA00022614"/>
    </source>
</evidence>
<dbReference type="EMBL" id="JAXQNO010000003">
    <property type="protein sequence ID" value="KAK4800951.1"/>
    <property type="molecule type" value="Genomic_DNA"/>
</dbReference>
<keyword evidence="4 8" id="KW-0732">Signal</keyword>
<evidence type="ECO:0000259" key="9">
    <source>
        <dbReference type="Pfam" id="PF08263"/>
    </source>
</evidence>
<comment type="similarity">
    <text evidence="7">Belongs to the polygalacturonase-inhibiting protein family.</text>
</comment>
<dbReference type="PANTHER" id="PTHR48059:SF4">
    <property type="entry name" value="POLYGALACTURONASE INHIBITOR 1-RELATED"/>
    <property type="match status" value="1"/>
</dbReference>
<dbReference type="Proteomes" id="UP001346149">
    <property type="component" value="Unassembled WGS sequence"/>
</dbReference>
<evidence type="ECO:0000256" key="4">
    <source>
        <dbReference type="ARBA" id="ARBA00022729"/>
    </source>
</evidence>
<reference evidence="10 11" key="1">
    <citation type="journal article" date="2023" name="Hortic Res">
        <title>Pangenome of water caltrop reveals structural variations and asymmetric subgenome divergence after allopolyploidization.</title>
        <authorList>
            <person name="Zhang X."/>
            <person name="Chen Y."/>
            <person name="Wang L."/>
            <person name="Yuan Y."/>
            <person name="Fang M."/>
            <person name="Shi L."/>
            <person name="Lu R."/>
            <person name="Comes H.P."/>
            <person name="Ma Y."/>
            <person name="Chen Y."/>
            <person name="Huang G."/>
            <person name="Zhou Y."/>
            <person name="Zheng Z."/>
            <person name="Qiu Y."/>
        </authorList>
    </citation>
    <scope>NUCLEOTIDE SEQUENCE [LARGE SCALE GENOMIC DNA]</scope>
    <source>
        <strain evidence="10">F231</strain>
    </source>
</reference>
<evidence type="ECO:0000256" key="2">
    <source>
        <dbReference type="ARBA" id="ARBA00004370"/>
    </source>
</evidence>
<dbReference type="Gene3D" id="3.80.10.10">
    <property type="entry name" value="Ribonuclease Inhibitor"/>
    <property type="match status" value="1"/>
</dbReference>
<dbReference type="PANTHER" id="PTHR48059">
    <property type="entry name" value="POLYGALACTURONASE INHIBITOR 1"/>
    <property type="match status" value="1"/>
</dbReference>
<feature type="signal peptide" evidence="8">
    <location>
        <begin position="1"/>
        <end position="28"/>
    </location>
</feature>
<keyword evidence="5" id="KW-0677">Repeat</keyword>
<evidence type="ECO:0000256" key="6">
    <source>
        <dbReference type="ARBA" id="ARBA00023136"/>
    </source>
</evidence>
<feature type="domain" description="Leucine-rich repeat-containing N-terminal plant-type" evidence="9">
    <location>
        <begin position="35"/>
        <end position="67"/>
    </location>
</feature>
<name>A0AAN7MBX0_TRANT</name>
<dbReference type="InterPro" id="IPR032675">
    <property type="entry name" value="LRR_dom_sf"/>
</dbReference>
<accession>A0AAN7MBX0</accession>
<comment type="subcellular location">
    <subcellularLocation>
        <location evidence="1">Cell envelope</location>
    </subcellularLocation>
    <subcellularLocation>
        <location evidence="2">Membrane</location>
    </subcellularLocation>
</comment>
<dbReference type="AlphaFoldDB" id="A0AAN7MBX0"/>
<protein>
    <recommendedName>
        <fullName evidence="9">Leucine-rich repeat-containing N-terminal plant-type domain-containing protein</fullName>
    </recommendedName>
</protein>
<dbReference type="InterPro" id="IPR001611">
    <property type="entry name" value="Leu-rich_rpt"/>
</dbReference>
<dbReference type="Pfam" id="PF13855">
    <property type="entry name" value="LRR_8"/>
    <property type="match status" value="1"/>
</dbReference>
<evidence type="ECO:0000256" key="7">
    <source>
        <dbReference type="ARBA" id="ARBA00038043"/>
    </source>
</evidence>
<organism evidence="10 11">
    <name type="scientific">Trapa natans</name>
    <name type="common">Water chestnut</name>
    <dbReference type="NCBI Taxonomy" id="22666"/>
    <lineage>
        <taxon>Eukaryota</taxon>
        <taxon>Viridiplantae</taxon>
        <taxon>Streptophyta</taxon>
        <taxon>Embryophyta</taxon>
        <taxon>Tracheophyta</taxon>
        <taxon>Spermatophyta</taxon>
        <taxon>Magnoliopsida</taxon>
        <taxon>eudicotyledons</taxon>
        <taxon>Gunneridae</taxon>
        <taxon>Pentapetalae</taxon>
        <taxon>rosids</taxon>
        <taxon>malvids</taxon>
        <taxon>Myrtales</taxon>
        <taxon>Lythraceae</taxon>
        <taxon>Trapa</taxon>
    </lineage>
</organism>
<dbReference type="InterPro" id="IPR051848">
    <property type="entry name" value="PGIP"/>
</dbReference>
<dbReference type="GO" id="GO:0016020">
    <property type="term" value="C:membrane"/>
    <property type="evidence" value="ECO:0007669"/>
    <property type="project" value="UniProtKB-SubCell"/>
</dbReference>
<keyword evidence="6" id="KW-0472">Membrane</keyword>
<evidence type="ECO:0000256" key="8">
    <source>
        <dbReference type="SAM" id="SignalP"/>
    </source>
</evidence>
<feature type="chain" id="PRO_5042943804" description="Leucine-rich repeat-containing N-terminal plant-type domain-containing protein" evidence="8">
    <location>
        <begin position="29"/>
        <end position="336"/>
    </location>
</feature>
<dbReference type="InterPro" id="IPR013210">
    <property type="entry name" value="LRR_N_plant-typ"/>
</dbReference>
<evidence type="ECO:0000256" key="1">
    <source>
        <dbReference type="ARBA" id="ARBA00004196"/>
    </source>
</evidence>
<dbReference type="FunFam" id="3.80.10.10:FF:000400">
    <property type="entry name" value="Nuclear pore complex protein NUP107"/>
    <property type="match status" value="1"/>
</dbReference>
<dbReference type="Pfam" id="PF08263">
    <property type="entry name" value="LRRNT_2"/>
    <property type="match status" value="1"/>
</dbReference>
<keyword evidence="11" id="KW-1185">Reference proteome</keyword>
<evidence type="ECO:0000313" key="10">
    <source>
        <dbReference type="EMBL" id="KAK4800951.1"/>
    </source>
</evidence>
<evidence type="ECO:0000313" key="11">
    <source>
        <dbReference type="Proteomes" id="UP001346149"/>
    </source>
</evidence>